<reference evidence="2 3" key="1">
    <citation type="submission" date="2015-09" db="EMBL/GenBank/DDBJ databases">
        <authorList>
            <consortium name="Swine Surveillance"/>
        </authorList>
    </citation>
    <scope>NUCLEOTIDE SEQUENCE [LARGE SCALE GENOMIC DNA]</scope>
    <source>
        <strain evidence="2 3">CECT 5294</strain>
    </source>
</reference>
<proteinExistence type="predicted"/>
<evidence type="ECO:0000259" key="1">
    <source>
        <dbReference type="Pfam" id="PF06568"/>
    </source>
</evidence>
<dbReference type="AlphaFoldDB" id="A0A0P1F2Z7"/>
<gene>
    <name evidence="2" type="ORF">THS5294_03216</name>
</gene>
<sequence>MATLDTIRPIATENGPRTFFISLIAAIAAWNDRRVTRDALERLSDRELNDIGLKRADIEALI</sequence>
<dbReference type="EMBL" id="CYRX01000033">
    <property type="protein sequence ID" value="CUH61903.1"/>
    <property type="molecule type" value="Genomic_DNA"/>
</dbReference>
<dbReference type="RefSeq" id="WP_038004419.1">
    <property type="nucleotide sequence ID" value="NZ_CP107618.1"/>
</dbReference>
<organism evidence="2 3">
    <name type="scientific">Thalassobacter stenotrophicus</name>
    <dbReference type="NCBI Taxonomy" id="266809"/>
    <lineage>
        <taxon>Bacteria</taxon>
        <taxon>Pseudomonadati</taxon>
        <taxon>Pseudomonadota</taxon>
        <taxon>Alphaproteobacteria</taxon>
        <taxon>Rhodobacterales</taxon>
        <taxon>Roseobacteraceae</taxon>
        <taxon>Thalassobacter</taxon>
    </lineage>
</organism>
<evidence type="ECO:0000313" key="2">
    <source>
        <dbReference type="EMBL" id="CUH61903.1"/>
    </source>
</evidence>
<dbReference type="STRING" id="266809.PM03_01495"/>
<dbReference type="InterPro" id="IPR009506">
    <property type="entry name" value="YjiS-like"/>
</dbReference>
<name>A0A0P1F2Z7_9RHOB</name>
<dbReference type="Proteomes" id="UP000051298">
    <property type="component" value="Unassembled WGS sequence"/>
</dbReference>
<protein>
    <recommendedName>
        <fullName evidence="1">YjiS-like domain-containing protein</fullName>
    </recommendedName>
</protein>
<dbReference type="Pfam" id="PF06568">
    <property type="entry name" value="YjiS-like"/>
    <property type="match status" value="1"/>
</dbReference>
<accession>A0A0P1F2Z7</accession>
<dbReference type="eggNOG" id="COG5457">
    <property type="taxonomic scope" value="Bacteria"/>
</dbReference>
<feature type="domain" description="YjiS-like" evidence="1">
    <location>
        <begin position="23"/>
        <end position="59"/>
    </location>
</feature>
<evidence type="ECO:0000313" key="3">
    <source>
        <dbReference type="Proteomes" id="UP000051298"/>
    </source>
</evidence>